<dbReference type="RefSeq" id="WP_009839451.1">
    <property type="nucleotide sequence ID" value="NZ_CH959301.1"/>
</dbReference>
<dbReference type="OrthoDB" id="6304891at2"/>
<dbReference type="HOGENOM" id="CLU_2234729_0_0_6"/>
<sequence>MRFELCLKLIEIVVMLLKKWGRYQARQELGNGYASKSPTEKIREFCELGVHGSSFAAEERNVPEYLELIDGRIAQLPQNYMTAIRVRFVLQVERGALCSFGFSSVAAFEICLEKAINALLG</sequence>
<accession>A4CB82</accession>
<keyword evidence="2" id="KW-1185">Reference proteome</keyword>
<dbReference type="AlphaFoldDB" id="A4CB82"/>
<organism evidence="1 2">
    <name type="scientific">Pseudoalteromonas tunicata D2</name>
    <dbReference type="NCBI Taxonomy" id="87626"/>
    <lineage>
        <taxon>Bacteria</taxon>
        <taxon>Pseudomonadati</taxon>
        <taxon>Pseudomonadota</taxon>
        <taxon>Gammaproteobacteria</taxon>
        <taxon>Alteromonadales</taxon>
        <taxon>Pseudoalteromonadaceae</taxon>
        <taxon>Pseudoalteromonas</taxon>
    </lineage>
</organism>
<proteinExistence type="predicted"/>
<gene>
    <name evidence="1" type="ORF">PTD2_17395</name>
</gene>
<protein>
    <submittedName>
        <fullName evidence="1">Uncharacterized protein</fullName>
    </submittedName>
</protein>
<evidence type="ECO:0000313" key="1">
    <source>
        <dbReference type="EMBL" id="EAR27619.1"/>
    </source>
</evidence>
<dbReference type="Proteomes" id="UP000006201">
    <property type="component" value="Unassembled WGS sequence"/>
</dbReference>
<evidence type="ECO:0000313" key="2">
    <source>
        <dbReference type="Proteomes" id="UP000006201"/>
    </source>
</evidence>
<reference evidence="1 2" key="1">
    <citation type="submission" date="2006-02" db="EMBL/GenBank/DDBJ databases">
        <authorList>
            <person name="Moran M.A."/>
            <person name="Kjelleberg S."/>
            <person name="Egan S."/>
            <person name="Saunders N."/>
            <person name="Thomas T."/>
            <person name="Ferriera S."/>
            <person name="Johnson J."/>
            <person name="Kravitz S."/>
            <person name="Halpern A."/>
            <person name="Remington K."/>
            <person name="Beeson K."/>
            <person name="Tran B."/>
            <person name="Rogers Y.-H."/>
            <person name="Friedman R."/>
            <person name="Venter J.C."/>
        </authorList>
    </citation>
    <scope>NUCLEOTIDE SEQUENCE [LARGE SCALE GENOMIC DNA]</scope>
    <source>
        <strain evidence="1 2">D2</strain>
    </source>
</reference>
<name>A4CB82_9GAMM</name>
<dbReference type="EMBL" id="AAOH01000005">
    <property type="protein sequence ID" value="EAR27619.1"/>
    <property type="molecule type" value="Genomic_DNA"/>
</dbReference>
<comment type="caution">
    <text evidence="1">The sequence shown here is derived from an EMBL/GenBank/DDBJ whole genome shotgun (WGS) entry which is preliminary data.</text>
</comment>